<keyword evidence="1" id="KW-0677">Repeat</keyword>
<dbReference type="Gene3D" id="1.25.40.10">
    <property type="entry name" value="Tetratricopeptide repeat domain"/>
    <property type="match status" value="4"/>
</dbReference>
<keyword evidence="4" id="KW-1185">Reference proteome</keyword>
<dbReference type="Pfam" id="PF24883">
    <property type="entry name" value="NPHP3_N"/>
    <property type="match status" value="1"/>
</dbReference>
<organism evidence="3 4">
    <name type="scientific">Nocardia amamiensis</name>
    <dbReference type="NCBI Taxonomy" id="404578"/>
    <lineage>
        <taxon>Bacteria</taxon>
        <taxon>Bacillati</taxon>
        <taxon>Actinomycetota</taxon>
        <taxon>Actinomycetes</taxon>
        <taxon>Mycobacteriales</taxon>
        <taxon>Nocardiaceae</taxon>
        <taxon>Nocardia</taxon>
    </lineage>
</organism>
<protein>
    <recommendedName>
        <fullName evidence="2">Nephrocystin 3-like N-terminal domain-containing protein</fullName>
    </recommendedName>
</protein>
<proteinExistence type="predicted"/>
<accession>A0ABS0CMD0</accession>
<evidence type="ECO:0000256" key="1">
    <source>
        <dbReference type="ARBA" id="ARBA00022737"/>
    </source>
</evidence>
<reference evidence="3 4" key="1">
    <citation type="submission" date="2020-10" db="EMBL/GenBank/DDBJ databases">
        <title>Identification of Nocardia species via Next-generation sequencing and recognition of intraspecies genetic diversity.</title>
        <authorList>
            <person name="Li P."/>
            <person name="Li P."/>
            <person name="Lu B."/>
        </authorList>
    </citation>
    <scope>NUCLEOTIDE SEQUENCE [LARGE SCALE GENOMIC DNA]</scope>
    <source>
        <strain evidence="3 4">BJ06-0157</strain>
    </source>
</reference>
<dbReference type="InterPro" id="IPR011990">
    <property type="entry name" value="TPR-like_helical_dom_sf"/>
</dbReference>
<dbReference type="RefSeq" id="WP_195129083.1">
    <property type="nucleotide sequence ID" value="NZ_JADLQX010000005.1"/>
</dbReference>
<dbReference type="EMBL" id="JADLQX010000005">
    <property type="protein sequence ID" value="MBF6297766.1"/>
    <property type="molecule type" value="Genomic_DNA"/>
</dbReference>
<name>A0ABS0CMD0_9NOCA</name>
<feature type="domain" description="Nephrocystin 3-like N-terminal" evidence="2">
    <location>
        <begin position="80"/>
        <end position="213"/>
    </location>
</feature>
<evidence type="ECO:0000259" key="2">
    <source>
        <dbReference type="Pfam" id="PF24883"/>
    </source>
</evidence>
<evidence type="ECO:0000313" key="3">
    <source>
        <dbReference type="EMBL" id="MBF6297766.1"/>
    </source>
</evidence>
<gene>
    <name evidence="3" type="ORF">IU459_09435</name>
</gene>
<sequence>MNEKARWPVAPIYDFDRVKAGRDLLIHHTDNRYEIGVVSNGALLTGRSLYVSQVREFLAPVDGLRDRKDELDDVAEFCRGEQPYMWIRAEPWAGKSALLSWFTLFPPADMTVIGFFITDRLADQNDHSAFTAAVLDQLAVLMPDQRALIAAATVNRDGLRNELLTLAARREADAGRRLVLVVDGLDEDTGTPPIVTLLPTRPDLNLRVVVASRHGPALPIPHGHPLTATEPYPLTSSPFAANVQAKAVAELDALLRGPDQHRDLLTLITAANGLTASELTELTDMAPYEIDGLLRAVAGRSFRTRTTTAPPLPGGHGDPVYVLAHETLQRTAEERLGMRHLTAGMDRLHSWADHYRDRAWPTDTPDFLLRRYFSVLDRHHDLARMVTAALDTARHDRMRVRTGGDATALSEIRTVQQHICNQPDPDLLSTARLARHRDRLHSRNDNIPTQLLIVMALLGQHDRAEALAHSYSTPHQQAEALTAIIQVVAQTDPERAARLTEHAETIAHTITNRRSQAAALAKIVAVVAGIDPERAEAIAHTISDPHSRASALIKIIKTVATTDPEHAARLTEHAETITHTITDTHHQTDLLTSIALAVDWTDPEHAARLTEHAETIAHTITDTHHQAELLTSIARAVTRLDPERAEAITHTISDPYRQAKTLTSIALAVARTDPEHAARLAEHAETIAHTITEPHHQADLLTSIARAVTRTDPERAARLTERAETIAHTITHPREQANSLGNIAHVVAQTDPERAESIAHTITDLDRQDDALVTVAQVVIRTDLERAQTITHTIADPYRRARALVKIIKMVAPTDPEHAARLTAHTETIADTITSPHQQTNALATIALAVARTDPGAMIRTCG</sequence>
<dbReference type="InterPro" id="IPR056884">
    <property type="entry name" value="NPHP3-like_N"/>
</dbReference>
<comment type="caution">
    <text evidence="3">The sequence shown here is derived from an EMBL/GenBank/DDBJ whole genome shotgun (WGS) entry which is preliminary data.</text>
</comment>
<dbReference type="Proteomes" id="UP000702209">
    <property type="component" value="Unassembled WGS sequence"/>
</dbReference>
<evidence type="ECO:0000313" key="4">
    <source>
        <dbReference type="Proteomes" id="UP000702209"/>
    </source>
</evidence>